<evidence type="ECO:0000313" key="3">
    <source>
        <dbReference type="EMBL" id="GFR40473.1"/>
    </source>
</evidence>
<accession>A0AAD3HH58</accession>
<feature type="non-terminal residue" evidence="3">
    <location>
        <position position="329"/>
    </location>
</feature>
<dbReference type="InterPro" id="IPR051177">
    <property type="entry name" value="CIK-Related_Protein"/>
</dbReference>
<proteinExistence type="predicted"/>
<dbReference type="GO" id="GO:0004672">
    <property type="term" value="F:protein kinase activity"/>
    <property type="evidence" value="ECO:0007669"/>
    <property type="project" value="InterPro"/>
</dbReference>
<dbReference type="PROSITE" id="PS50011">
    <property type="entry name" value="PROTEIN_KINASE_DOM"/>
    <property type="match status" value="1"/>
</dbReference>
<dbReference type="AlphaFoldDB" id="A0AAD3HH58"/>
<protein>
    <recommendedName>
        <fullName evidence="2">Protein kinase domain-containing protein</fullName>
    </recommendedName>
</protein>
<gene>
    <name evidence="3" type="ORF">Agub_g1036</name>
</gene>
<feature type="domain" description="Protein kinase" evidence="2">
    <location>
        <begin position="45"/>
        <end position="329"/>
    </location>
</feature>
<dbReference type="PANTHER" id="PTHR12984:SF6">
    <property type="entry name" value="SCY1-LIKE PROTEIN 2"/>
    <property type="match status" value="1"/>
</dbReference>
<dbReference type="EMBL" id="BMAR01000001">
    <property type="protein sequence ID" value="GFR40473.1"/>
    <property type="molecule type" value="Genomic_DNA"/>
</dbReference>
<organism evidence="3 4">
    <name type="scientific">Astrephomene gubernaculifera</name>
    <dbReference type="NCBI Taxonomy" id="47775"/>
    <lineage>
        <taxon>Eukaryota</taxon>
        <taxon>Viridiplantae</taxon>
        <taxon>Chlorophyta</taxon>
        <taxon>core chlorophytes</taxon>
        <taxon>Chlorophyceae</taxon>
        <taxon>CS clade</taxon>
        <taxon>Chlamydomonadales</taxon>
        <taxon>Astrephomenaceae</taxon>
        <taxon>Astrephomene</taxon>
    </lineage>
</organism>
<dbReference type="SUPFAM" id="SSF56112">
    <property type="entry name" value="Protein kinase-like (PK-like)"/>
    <property type="match status" value="1"/>
</dbReference>
<feature type="compositionally biased region" description="Pro residues" evidence="1">
    <location>
        <begin position="166"/>
        <end position="184"/>
    </location>
</feature>
<keyword evidence="4" id="KW-1185">Reference proteome</keyword>
<evidence type="ECO:0000259" key="2">
    <source>
        <dbReference type="PROSITE" id="PS50011"/>
    </source>
</evidence>
<feature type="region of interest" description="Disordered" evidence="1">
    <location>
        <begin position="164"/>
        <end position="184"/>
    </location>
</feature>
<dbReference type="Gene3D" id="1.10.510.10">
    <property type="entry name" value="Transferase(Phosphotransferase) domain 1"/>
    <property type="match status" value="1"/>
</dbReference>
<dbReference type="InterPro" id="IPR011009">
    <property type="entry name" value="Kinase-like_dom_sf"/>
</dbReference>
<evidence type="ECO:0000313" key="4">
    <source>
        <dbReference type="Proteomes" id="UP001054857"/>
    </source>
</evidence>
<evidence type="ECO:0000256" key="1">
    <source>
        <dbReference type="SAM" id="MobiDB-lite"/>
    </source>
</evidence>
<reference evidence="3 4" key="1">
    <citation type="journal article" date="2021" name="Sci. Rep.">
        <title>Genome sequencing of the multicellular alga Astrephomene provides insights into convergent evolution of germ-soma differentiation.</title>
        <authorList>
            <person name="Yamashita S."/>
            <person name="Yamamoto K."/>
            <person name="Matsuzaki R."/>
            <person name="Suzuki S."/>
            <person name="Yamaguchi H."/>
            <person name="Hirooka S."/>
            <person name="Minakuchi Y."/>
            <person name="Miyagishima S."/>
            <person name="Kawachi M."/>
            <person name="Toyoda A."/>
            <person name="Nozaki H."/>
        </authorList>
    </citation>
    <scope>NUCLEOTIDE SEQUENCE [LARGE SCALE GENOMIC DNA]</scope>
    <source>
        <strain evidence="3 4">NIES-4017</strain>
    </source>
</reference>
<name>A0AAD3HH58_9CHLO</name>
<dbReference type="InterPro" id="IPR000719">
    <property type="entry name" value="Prot_kinase_dom"/>
</dbReference>
<comment type="caution">
    <text evidence="3">The sequence shown here is derived from an EMBL/GenBank/DDBJ whole genome shotgun (WGS) entry which is preliminary data.</text>
</comment>
<dbReference type="GO" id="GO:0005524">
    <property type="term" value="F:ATP binding"/>
    <property type="evidence" value="ECO:0007669"/>
    <property type="project" value="InterPro"/>
</dbReference>
<dbReference type="Proteomes" id="UP001054857">
    <property type="component" value="Unassembled WGS sequence"/>
</dbReference>
<sequence length="329" mass="34009">MLGAALRSVAQKGADLARQLADDATSAVSSVPMGQYAGYKFQRDFKMGLQTGTAGPHGLWRIFAGTARSPTAITKDVSIWVLDKRELANRGNDNVSLQGGGPSVLFPPQQLQRWETVLEQQRHGCALMTRLKHPGVVRVVLPLEETAAHMVLVTEAVRGCLREQLQPPPDSAASPFPPSPSPPPPLCALESKLGLLALAEVLAFLHGSAALAHCGVAPQSVMVAADGSWKLAGFSFAVPLGSGASAGGASCPPFSYSDPFPPPWEELAKPQLPYTAPELVVPPGGSSWSPAPAPSWAAADSFSLGALAFELALAVEAAAGSVGGAVEGA</sequence>
<dbReference type="PANTHER" id="PTHR12984">
    <property type="entry name" value="SCY1-RELATED S/T PROTEIN KINASE-LIKE"/>
    <property type="match status" value="1"/>
</dbReference>